<gene>
    <name evidence="1" type="ORF">GUJ93_ZPchr0012g21872</name>
</gene>
<organism evidence="1 2">
    <name type="scientific">Zizania palustris</name>
    <name type="common">Northern wild rice</name>
    <dbReference type="NCBI Taxonomy" id="103762"/>
    <lineage>
        <taxon>Eukaryota</taxon>
        <taxon>Viridiplantae</taxon>
        <taxon>Streptophyta</taxon>
        <taxon>Embryophyta</taxon>
        <taxon>Tracheophyta</taxon>
        <taxon>Spermatophyta</taxon>
        <taxon>Magnoliopsida</taxon>
        <taxon>Liliopsida</taxon>
        <taxon>Poales</taxon>
        <taxon>Poaceae</taxon>
        <taxon>BOP clade</taxon>
        <taxon>Oryzoideae</taxon>
        <taxon>Oryzeae</taxon>
        <taxon>Zizaniinae</taxon>
        <taxon>Zizania</taxon>
    </lineage>
</organism>
<accession>A0A8J6BTS3</accession>
<name>A0A8J6BTS3_ZIZPA</name>
<comment type="caution">
    <text evidence="1">The sequence shown here is derived from an EMBL/GenBank/DDBJ whole genome shotgun (WGS) entry which is preliminary data.</text>
</comment>
<reference evidence="1" key="1">
    <citation type="journal article" date="2021" name="bioRxiv">
        <title>Whole Genome Assembly and Annotation of Northern Wild Rice, Zizania palustris L., Supports a Whole Genome Duplication in the Zizania Genus.</title>
        <authorList>
            <person name="Haas M."/>
            <person name="Kono T."/>
            <person name="Macchietto M."/>
            <person name="Millas R."/>
            <person name="McGilp L."/>
            <person name="Shao M."/>
            <person name="Duquette J."/>
            <person name="Hirsch C.N."/>
            <person name="Kimball J."/>
        </authorList>
    </citation>
    <scope>NUCLEOTIDE SEQUENCE</scope>
    <source>
        <tissue evidence="1">Fresh leaf tissue</tissue>
    </source>
</reference>
<evidence type="ECO:0000313" key="1">
    <source>
        <dbReference type="EMBL" id="KAG8092710.1"/>
    </source>
</evidence>
<proteinExistence type="predicted"/>
<evidence type="ECO:0000313" key="2">
    <source>
        <dbReference type="Proteomes" id="UP000729402"/>
    </source>
</evidence>
<dbReference type="AlphaFoldDB" id="A0A8J6BTS3"/>
<dbReference type="Proteomes" id="UP000729402">
    <property type="component" value="Unassembled WGS sequence"/>
</dbReference>
<keyword evidence="2" id="KW-1185">Reference proteome</keyword>
<protein>
    <submittedName>
        <fullName evidence="1">Uncharacterized protein</fullName>
    </submittedName>
</protein>
<reference evidence="1" key="2">
    <citation type="submission" date="2021-02" db="EMBL/GenBank/DDBJ databases">
        <authorList>
            <person name="Kimball J.A."/>
            <person name="Haas M.W."/>
            <person name="Macchietto M."/>
            <person name="Kono T."/>
            <person name="Duquette J."/>
            <person name="Shao M."/>
        </authorList>
    </citation>
    <scope>NUCLEOTIDE SEQUENCE</scope>
    <source>
        <tissue evidence="1">Fresh leaf tissue</tissue>
    </source>
</reference>
<dbReference type="EMBL" id="JAAALK010000080">
    <property type="protein sequence ID" value="KAG8092710.1"/>
    <property type="molecule type" value="Genomic_DNA"/>
</dbReference>
<sequence>MVIVTDQNAGSNIGSALQRQRQVVNQITGIKCSFHSSKLWWQPSRVAGSSSKSGISSLVYLDFGKLLPRTNGIKWPYTVADAELWYQTSR</sequence>